<evidence type="ECO:0000256" key="2">
    <source>
        <dbReference type="ARBA" id="ARBA00006171"/>
    </source>
</evidence>
<dbReference type="InterPro" id="IPR006439">
    <property type="entry name" value="HAD-SF_hydro_IA"/>
</dbReference>
<dbReference type="RefSeq" id="WP_378573090.1">
    <property type="nucleotide sequence ID" value="NZ_JBHSFQ010000006.1"/>
</dbReference>
<dbReference type="InterPro" id="IPR023198">
    <property type="entry name" value="PGP-like_dom2"/>
</dbReference>
<keyword evidence="7" id="KW-1185">Reference proteome</keyword>
<evidence type="ECO:0000313" key="6">
    <source>
        <dbReference type="EMBL" id="MFC4562108.1"/>
    </source>
</evidence>
<dbReference type="InterPro" id="IPR036412">
    <property type="entry name" value="HAD-like_sf"/>
</dbReference>
<protein>
    <submittedName>
        <fullName evidence="6">HAD family hydrolase</fullName>
    </submittedName>
</protein>
<evidence type="ECO:0000313" key="7">
    <source>
        <dbReference type="Proteomes" id="UP001595923"/>
    </source>
</evidence>
<dbReference type="EMBL" id="JBHSFQ010000006">
    <property type="protein sequence ID" value="MFC4562108.1"/>
    <property type="molecule type" value="Genomic_DNA"/>
</dbReference>
<evidence type="ECO:0000256" key="1">
    <source>
        <dbReference type="ARBA" id="ARBA00001946"/>
    </source>
</evidence>
<dbReference type="SFLD" id="SFLDG01129">
    <property type="entry name" value="C1.5:_HAD__Beta-PGM__Phosphata"/>
    <property type="match status" value="1"/>
</dbReference>
<comment type="similarity">
    <text evidence="2">Belongs to the HAD-like hydrolase superfamily. CbbY/CbbZ/Gph/YieH family.</text>
</comment>
<keyword evidence="4" id="KW-0460">Magnesium</keyword>
<dbReference type="SFLD" id="SFLDS00003">
    <property type="entry name" value="Haloacid_Dehalogenase"/>
    <property type="match status" value="1"/>
</dbReference>
<dbReference type="PANTHER" id="PTHR46193:SF18">
    <property type="entry name" value="HEXITOL PHOSPHATASE B"/>
    <property type="match status" value="1"/>
</dbReference>
<dbReference type="Gene3D" id="3.40.50.1000">
    <property type="entry name" value="HAD superfamily/HAD-like"/>
    <property type="match status" value="1"/>
</dbReference>
<organism evidence="6 7">
    <name type="scientific">Nocardiopsis mangrovi</name>
    <dbReference type="NCBI Taxonomy" id="1179818"/>
    <lineage>
        <taxon>Bacteria</taxon>
        <taxon>Bacillati</taxon>
        <taxon>Actinomycetota</taxon>
        <taxon>Actinomycetes</taxon>
        <taxon>Streptosporangiales</taxon>
        <taxon>Nocardiopsidaceae</taxon>
        <taxon>Nocardiopsis</taxon>
    </lineage>
</organism>
<comment type="caution">
    <text evidence="6">The sequence shown here is derived from an EMBL/GenBank/DDBJ whole genome shotgun (WGS) entry which is preliminary data.</text>
</comment>
<keyword evidence="3" id="KW-0479">Metal-binding</keyword>
<name>A0ABV9DX01_9ACTN</name>
<dbReference type="NCBIfam" id="TIGR01509">
    <property type="entry name" value="HAD-SF-IA-v3"/>
    <property type="match status" value="1"/>
</dbReference>
<dbReference type="PANTHER" id="PTHR46193">
    <property type="entry name" value="6-PHOSPHOGLUCONATE PHOSPHATASE"/>
    <property type="match status" value="1"/>
</dbReference>
<dbReference type="InterPro" id="IPR023214">
    <property type="entry name" value="HAD_sf"/>
</dbReference>
<reference evidence="7" key="1">
    <citation type="journal article" date="2019" name="Int. J. Syst. Evol. Microbiol.">
        <title>The Global Catalogue of Microorganisms (GCM) 10K type strain sequencing project: providing services to taxonomists for standard genome sequencing and annotation.</title>
        <authorList>
            <consortium name="The Broad Institute Genomics Platform"/>
            <consortium name="The Broad Institute Genome Sequencing Center for Infectious Disease"/>
            <person name="Wu L."/>
            <person name="Ma J."/>
        </authorList>
    </citation>
    <scope>NUCLEOTIDE SEQUENCE [LARGE SCALE GENOMIC DNA]</scope>
    <source>
        <strain evidence="7">XZYJ18</strain>
    </source>
</reference>
<proteinExistence type="inferred from homology"/>
<accession>A0ABV9DX01</accession>
<evidence type="ECO:0000256" key="3">
    <source>
        <dbReference type="ARBA" id="ARBA00022723"/>
    </source>
</evidence>
<dbReference type="Gene3D" id="1.10.150.240">
    <property type="entry name" value="Putative phosphatase, domain 2"/>
    <property type="match status" value="1"/>
</dbReference>
<keyword evidence="5" id="KW-0119">Carbohydrate metabolism</keyword>
<keyword evidence="6" id="KW-0378">Hydrolase</keyword>
<comment type="cofactor">
    <cofactor evidence="1">
        <name>Mg(2+)</name>
        <dbReference type="ChEBI" id="CHEBI:18420"/>
    </cofactor>
</comment>
<evidence type="ECO:0000256" key="5">
    <source>
        <dbReference type="ARBA" id="ARBA00023277"/>
    </source>
</evidence>
<sequence>MDDPVEPDTVPIALDTVSAVAFDMDGVLTDTAAVHASAWKRAFDEFLRERAKATGDDARPFRLPGDYLAYVDGRERLDGVRTFLRSRGITLPEGGAADGGPDLGQATVASLGERKDRLFLEHIREFGVARFPAALALPRELRAAGARTAVVSASRNCAALLRAAGLEDAFDVRVDGNDAGRLGLPGKPDPALFLEAARRLGVAPERTAVVEDALAGVEAGRRGGFGLVVGVDRGHLSAGLYHSGAHAVVTDLAKLVVAGAPA</sequence>
<dbReference type="Proteomes" id="UP001595923">
    <property type="component" value="Unassembled WGS sequence"/>
</dbReference>
<dbReference type="GO" id="GO:0016787">
    <property type="term" value="F:hydrolase activity"/>
    <property type="evidence" value="ECO:0007669"/>
    <property type="project" value="UniProtKB-KW"/>
</dbReference>
<dbReference type="InterPro" id="IPR051600">
    <property type="entry name" value="Beta-PGM-like"/>
</dbReference>
<evidence type="ECO:0000256" key="4">
    <source>
        <dbReference type="ARBA" id="ARBA00022842"/>
    </source>
</evidence>
<dbReference type="SUPFAM" id="SSF56784">
    <property type="entry name" value="HAD-like"/>
    <property type="match status" value="1"/>
</dbReference>
<gene>
    <name evidence="6" type="ORF">ACFO4E_09595</name>
</gene>
<dbReference type="Pfam" id="PF00702">
    <property type="entry name" value="Hydrolase"/>
    <property type="match status" value="1"/>
</dbReference>